<proteinExistence type="predicted"/>
<dbReference type="EMBL" id="QHCT01000003">
    <property type="protein sequence ID" value="RHX89729.1"/>
    <property type="molecule type" value="Genomic_DNA"/>
</dbReference>
<comment type="caution">
    <text evidence="1">The sequence shown here is derived from an EMBL/GenBank/DDBJ whole genome shotgun (WGS) entry which is preliminary data.</text>
</comment>
<protein>
    <submittedName>
        <fullName evidence="1">Uncharacterized protein</fullName>
    </submittedName>
</protein>
<evidence type="ECO:0000313" key="1">
    <source>
        <dbReference type="EMBL" id="RHX89729.1"/>
    </source>
</evidence>
<sequence length="67" mass="8006">MWIRKTIYGKIKFQFLNILFLLGESLLEENRFPEVRRLILPMRIDCSKIPDSYSNIGSKRIFDSIQN</sequence>
<accession>A0A396Z2K1</accession>
<reference evidence="2" key="1">
    <citation type="submission" date="2018-05" db="EMBL/GenBank/DDBJ databases">
        <title>Leptospira yasudae sp. nov. and Leptospira stimsonii sp. nov., two pathogenic species of the genus Leptospira isolated from environmental sources.</title>
        <authorList>
            <person name="Casanovas-Massana A."/>
            <person name="Hamond C."/>
            <person name="Santos L.A."/>
            <person name="Hacker K.P."/>
            <person name="Balassiano I."/>
            <person name="Medeiros M.A."/>
            <person name="Reis M.G."/>
            <person name="Ko A.I."/>
            <person name="Wunder E.A."/>
        </authorList>
    </citation>
    <scope>NUCLEOTIDE SEQUENCE [LARGE SCALE GENOMIC DNA]</scope>
    <source>
        <strain evidence="2">Yale</strain>
    </source>
</reference>
<name>A0A396Z2K1_9LEPT</name>
<evidence type="ECO:0000313" key="2">
    <source>
        <dbReference type="Proteomes" id="UP000265798"/>
    </source>
</evidence>
<organism evidence="1 2">
    <name type="scientific">Leptospira stimsonii</name>
    <dbReference type="NCBI Taxonomy" id="2202203"/>
    <lineage>
        <taxon>Bacteria</taxon>
        <taxon>Pseudomonadati</taxon>
        <taxon>Spirochaetota</taxon>
        <taxon>Spirochaetia</taxon>
        <taxon>Leptospirales</taxon>
        <taxon>Leptospiraceae</taxon>
        <taxon>Leptospira</taxon>
    </lineage>
</organism>
<dbReference type="Proteomes" id="UP000265798">
    <property type="component" value="Unassembled WGS sequence"/>
</dbReference>
<dbReference type="AlphaFoldDB" id="A0A396Z2K1"/>
<gene>
    <name evidence="1" type="ORF">DLM75_12250</name>
</gene>